<gene>
    <name evidence="2" type="ORF">E2C01_086120</name>
</gene>
<accession>A0A5B7JFH5</accession>
<evidence type="ECO:0000313" key="2">
    <source>
        <dbReference type="EMBL" id="MPC91104.1"/>
    </source>
</evidence>
<dbReference type="AlphaFoldDB" id="A0A5B7JFH5"/>
<evidence type="ECO:0000256" key="1">
    <source>
        <dbReference type="SAM" id="MobiDB-lite"/>
    </source>
</evidence>
<dbReference type="EMBL" id="VSRR010086601">
    <property type="protein sequence ID" value="MPC91104.1"/>
    <property type="molecule type" value="Genomic_DNA"/>
</dbReference>
<sequence length="62" mass="6846">MKHHTEPPPPPPPPSQASRDGVTQVARNVGLTLSVMLPRKCPPLFSVHMQFSILDAHWSPIL</sequence>
<keyword evidence="3" id="KW-1185">Reference proteome</keyword>
<feature type="region of interest" description="Disordered" evidence="1">
    <location>
        <begin position="1"/>
        <end position="22"/>
    </location>
</feature>
<comment type="caution">
    <text evidence="2">The sequence shown here is derived from an EMBL/GenBank/DDBJ whole genome shotgun (WGS) entry which is preliminary data.</text>
</comment>
<proteinExistence type="predicted"/>
<protein>
    <submittedName>
        <fullName evidence="2">Uncharacterized protein</fullName>
    </submittedName>
</protein>
<dbReference type="Proteomes" id="UP000324222">
    <property type="component" value="Unassembled WGS sequence"/>
</dbReference>
<name>A0A5B7JFH5_PORTR</name>
<reference evidence="2 3" key="1">
    <citation type="submission" date="2019-05" db="EMBL/GenBank/DDBJ databases">
        <title>Another draft genome of Portunus trituberculatus and its Hox gene families provides insights of decapod evolution.</title>
        <authorList>
            <person name="Jeong J.-H."/>
            <person name="Song I."/>
            <person name="Kim S."/>
            <person name="Choi T."/>
            <person name="Kim D."/>
            <person name="Ryu S."/>
            <person name="Kim W."/>
        </authorList>
    </citation>
    <scope>NUCLEOTIDE SEQUENCE [LARGE SCALE GENOMIC DNA]</scope>
    <source>
        <tissue evidence="2">Muscle</tissue>
    </source>
</reference>
<evidence type="ECO:0000313" key="3">
    <source>
        <dbReference type="Proteomes" id="UP000324222"/>
    </source>
</evidence>
<organism evidence="2 3">
    <name type="scientific">Portunus trituberculatus</name>
    <name type="common">Swimming crab</name>
    <name type="synonym">Neptunus trituberculatus</name>
    <dbReference type="NCBI Taxonomy" id="210409"/>
    <lineage>
        <taxon>Eukaryota</taxon>
        <taxon>Metazoa</taxon>
        <taxon>Ecdysozoa</taxon>
        <taxon>Arthropoda</taxon>
        <taxon>Crustacea</taxon>
        <taxon>Multicrustacea</taxon>
        <taxon>Malacostraca</taxon>
        <taxon>Eumalacostraca</taxon>
        <taxon>Eucarida</taxon>
        <taxon>Decapoda</taxon>
        <taxon>Pleocyemata</taxon>
        <taxon>Brachyura</taxon>
        <taxon>Eubrachyura</taxon>
        <taxon>Portunoidea</taxon>
        <taxon>Portunidae</taxon>
        <taxon>Portuninae</taxon>
        <taxon>Portunus</taxon>
    </lineage>
</organism>